<evidence type="ECO:0000313" key="1">
    <source>
        <dbReference type="EMBL" id="MCT1607801.1"/>
    </source>
</evidence>
<evidence type="ECO:0000313" key="2">
    <source>
        <dbReference type="Proteomes" id="UP001205046"/>
    </source>
</evidence>
<dbReference type="RefSeq" id="WP_260073669.1">
    <property type="nucleotide sequence ID" value="NZ_JALXMO010000041.1"/>
</dbReference>
<reference evidence="1 2" key="1">
    <citation type="submission" date="2022-04" db="EMBL/GenBank/DDBJ databases">
        <title>Human microbiome associated bacterial genomes.</title>
        <authorList>
            <person name="Sandstrom S."/>
            <person name="Salamzade R."/>
            <person name="Kalan L.R."/>
        </authorList>
    </citation>
    <scope>NUCLEOTIDE SEQUENCE [LARGE SCALE GENOMIC DNA]</scope>
    <source>
        <strain evidence="2">p3-SID767</strain>
    </source>
</reference>
<organism evidence="1 2">
    <name type="scientific">Nesterenkonia massiliensis</name>
    <dbReference type="NCBI Taxonomy" id="1232429"/>
    <lineage>
        <taxon>Bacteria</taxon>
        <taxon>Bacillati</taxon>
        <taxon>Actinomycetota</taxon>
        <taxon>Actinomycetes</taxon>
        <taxon>Micrococcales</taxon>
        <taxon>Micrococcaceae</taxon>
        <taxon>Nesterenkonia</taxon>
    </lineage>
</organism>
<name>A0ABT2HSY0_9MICC</name>
<proteinExistence type="predicted"/>
<gene>
    <name evidence="1" type="ORF">M3B43_10825</name>
</gene>
<keyword evidence="2" id="KW-1185">Reference proteome</keyword>
<dbReference type="InterPro" id="IPR045941">
    <property type="entry name" value="DUF6361"/>
</dbReference>
<comment type="caution">
    <text evidence="1">The sequence shown here is derived from an EMBL/GenBank/DDBJ whole genome shotgun (WGS) entry which is preliminary data.</text>
</comment>
<dbReference type="Pfam" id="PF19888">
    <property type="entry name" value="DUF6361"/>
    <property type="match status" value="1"/>
</dbReference>
<dbReference type="EMBL" id="JALXMO010000041">
    <property type="protein sequence ID" value="MCT1607801.1"/>
    <property type="molecule type" value="Genomic_DNA"/>
</dbReference>
<accession>A0ABT2HSY0</accession>
<protein>
    <submittedName>
        <fullName evidence="1">DUF6361 family protein</fullName>
    </submittedName>
</protein>
<dbReference type="Proteomes" id="UP001205046">
    <property type="component" value="Unassembled WGS sequence"/>
</dbReference>
<sequence length="421" mass="46728">MASSISWLDASSEEQKRMREILGLFSDKESREELGLGQIRDALGDGLFPGTSTLHTRARYMLFSPWIFQQISARRGTLEDARKLELTLVNTLRDQGSRNEGIIGYEAGSALQTMPSTIYWSALSTYGILQNPNLNREQALSLHGAHAATELEELGEARLRAWHAGIPEAPEGFPNEVPEGMDLTFEEADWLRERIIYSQPESMLAHLAAQPSLTESAVPWEEPAALAATGERARILHHAQRFSEVIHGAQLLYNLLIAESYEAAGFTKVENPAESFTQRYGEWAQQFVDNQPATDWDIEDFFLVITKIRGSRLGASSEAFVRDWVKILDGADPRTFTTSSAAGDLVRKRESRNKGAMARIGNKKRLETWGGSSGAGSYVYRWSYVKTILGDIQTALATGPTGETPQDRTEPAEILEVAQHA</sequence>